<proteinExistence type="predicted"/>
<protein>
    <recommendedName>
        <fullName evidence="1">F-box domain-containing protein</fullName>
    </recommendedName>
</protein>
<evidence type="ECO:0000313" key="3">
    <source>
        <dbReference type="Proteomes" id="UP001221142"/>
    </source>
</evidence>
<name>A0AAD7CKB8_9AGAR</name>
<sequence length="476" mass="52631">MNDLPNELLDDICSYLGKDELQAMIYLSSRIRHVASLPFLRSLGITESDIQAGTVKLTLLDSLHLLLFVAHICPIQELVYLKDPEPDWVSSNSRVASILGAIDPIPDILIQDRLNYTGLDRFLRQFPQASTDTLLIVAESSVYVAPPLRTAVSSPFPTSRRTMLKGMHNLLVGQTLSVGERIATASRISVFEGPIRIQALPDKHTLVTFALRWHNHFTIEPIPSVADSVYSALITTLDLGPPLEDVQVEPKSNISYADLVAFLNRHKHIRYLTCAPNSIRPSSFTETEPNPNSPMVELKAPASYISYLLPFAPNVPQIYISCLSMRPPFRRRPVFDQASYVAALDAIARSPRSLPRLSLSLAFDLAAKNLPWETDMSDTPESRLTTVDQLLLRRLGSTRYSAADIRALTPWLGRFSSLRYVYFARGSSEAISDALTLELKGAICAACPGVLDISAVRFDVTVGRTSGRSVGFVVLL</sequence>
<evidence type="ECO:0000259" key="1">
    <source>
        <dbReference type="PROSITE" id="PS50181"/>
    </source>
</evidence>
<organism evidence="2 3">
    <name type="scientific">Roridomyces roridus</name>
    <dbReference type="NCBI Taxonomy" id="1738132"/>
    <lineage>
        <taxon>Eukaryota</taxon>
        <taxon>Fungi</taxon>
        <taxon>Dikarya</taxon>
        <taxon>Basidiomycota</taxon>
        <taxon>Agaricomycotina</taxon>
        <taxon>Agaricomycetes</taxon>
        <taxon>Agaricomycetidae</taxon>
        <taxon>Agaricales</taxon>
        <taxon>Marasmiineae</taxon>
        <taxon>Mycenaceae</taxon>
        <taxon>Roridomyces</taxon>
    </lineage>
</organism>
<dbReference type="InterPro" id="IPR001810">
    <property type="entry name" value="F-box_dom"/>
</dbReference>
<dbReference type="Proteomes" id="UP001221142">
    <property type="component" value="Unassembled WGS sequence"/>
</dbReference>
<accession>A0AAD7CKB8</accession>
<dbReference type="EMBL" id="JARKIF010000001">
    <property type="protein sequence ID" value="KAJ7650973.1"/>
    <property type="molecule type" value="Genomic_DNA"/>
</dbReference>
<keyword evidence="3" id="KW-1185">Reference proteome</keyword>
<dbReference type="PROSITE" id="PS50181">
    <property type="entry name" value="FBOX"/>
    <property type="match status" value="1"/>
</dbReference>
<comment type="caution">
    <text evidence="2">The sequence shown here is derived from an EMBL/GenBank/DDBJ whole genome shotgun (WGS) entry which is preliminary data.</text>
</comment>
<gene>
    <name evidence="2" type="ORF">FB45DRAFT_1018336</name>
</gene>
<reference evidence="2" key="1">
    <citation type="submission" date="2023-03" db="EMBL/GenBank/DDBJ databases">
        <title>Massive genome expansion in bonnet fungi (Mycena s.s.) driven by repeated elements and novel gene families across ecological guilds.</title>
        <authorList>
            <consortium name="Lawrence Berkeley National Laboratory"/>
            <person name="Harder C.B."/>
            <person name="Miyauchi S."/>
            <person name="Viragh M."/>
            <person name="Kuo A."/>
            <person name="Thoen E."/>
            <person name="Andreopoulos B."/>
            <person name="Lu D."/>
            <person name="Skrede I."/>
            <person name="Drula E."/>
            <person name="Henrissat B."/>
            <person name="Morin E."/>
            <person name="Kohler A."/>
            <person name="Barry K."/>
            <person name="LaButti K."/>
            <person name="Morin E."/>
            <person name="Salamov A."/>
            <person name="Lipzen A."/>
            <person name="Mereny Z."/>
            <person name="Hegedus B."/>
            <person name="Baldrian P."/>
            <person name="Stursova M."/>
            <person name="Weitz H."/>
            <person name="Taylor A."/>
            <person name="Grigoriev I.V."/>
            <person name="Nagy L.G."/>
            <person name="Martin F."/>
            <person name="Kauserud H."/>
        </authorList>
    </citation>
    <scope>NUCLEOTIDE SEQUENCE</scope>
    <source>
        <strain evidence="2">9284</strain>
    </source>
</reference>
<dbReference type="AlphaFoldDB" id="A0AAD7CKB8"/>
<feature type="domain" description="F-box" evidence="1">
    <location>
        <begin position="1"/>
        <end position="43"/>
    </location>
</feature>
<evidence type="ECO:0000313" key="2">
    <source>
        <dbReference type="EMBL" id="KAJ7650973.1"/>
    </source>
</evidence>